<dbReference type="AlphaFoldDB" id="A0AAW0T055"/>
<evidence type="ECO:0000313" key="3">
    <source>
        <dbReference type="Proteomes" id="UP001487740"/>
    </source>
</evidence>
<dbReference type="Proteomes" id="UP001487740">
    <property type="component" value="Unassembled WGS sequence"/>
</dbReference>
<accession>A0AAW0T055</accession>
<protein>
    <submittedName>
        <fullName evidence="2">Uncharacterized protein</fullName>
    </submittedName>
</protein>
<sequence length="259" mass="27552">MWSVGLVGDFSGSVSVSVGASWRVEGRVWLCASLLCVTWCLNREESKYSGSFNAGRGDRAAATATTATTAATATTTTTAATATSSSDSSNDDNGNGSNDDRQRRAATATTATTASNGDSSNDDDDGNSERRQRRQQRQQRAAATGYCKASGRNNMKRGDITINSTAFRSQQQEQKGHQQGGGRACGVACVTCRLPWAARGRDTSPWDVVGAFVSSLFGLSLAKGLSSPSSVLAWCSEDRSDRSSVQRLWVSVRAWVAWH</sequence>
<comment type="caution">
    <text evidence="2">The sequence shown here is derived from an EMBL/GenBank/DDBJ whole genome shotgun (WGS) entry which is preliminary data.</text>
</comment>
<organism evidence="2 3">
    <name type="scientific">Scylla paramamosain</name>
    <name type="common">Mud crab</name>
    <dbReference type="NCBI Taxonomy" id="85552"/>
    <lineage>
        <taxon>Eukaryota</taxon>
        <taxon>Metazoa</taxon>
        <taxon>Ecdysozoa</taxon>
        <taxon>Arthropoda</taxon>
        <taxon>Crustacea</taxon>
        <taxon>Multicrustacea</taxon>
        <taxon>Malacostraca</taxon>
        <taxon>Eumalacostraca</taxon>
        <taxon>Eucarida</taxon>
        <taxon>Decapoda</taxon>
        <taxon>Pleocyemata</taxon>
        <taxon>Brachyura</taxon>
        <taxon>Eubrachyura</taxon>
        <taxon>Portunoidea</taxon>
        <taxon>Portunidae</taxon>
        <taxon>Portuninae</taxon>
        <taxon>Scylla</taxon>
    </lineage>
</organism>
<feature type="compositionally biased region" description="Low complexity" evidence="1">
    <location>
        <begin position="105"/>
        <end position="119"/>
    </location>
</feature>
<gene>
    <name evidence="2" type="ORF">O3P69_019533</name>
</gene>
<proteinExistence type="predicted"/>
<feature type="region of interest" description="Disordered" evidence="1">
    <location>
        <begin position="65"/>
        <end position="157"/>
    </location>
</feature>
<keyword evidence="3" id="KW-1185">Reference proteome</keyword>
<evidence type="ECO:0000256" key="1">
    <source>
        <dbReference type="SAM" id="MobiDB-lite"/>
    </source>
</evidence>
<evidence type="ECO:0000313" key="2">
    <source>
        <dbReference type="EMBL" id="KAK8379627.1"/>
    </source>
</evidence>
<feature type="compositionally biased region" description="Low complexity" evidence="1">
    <location>
        <begin position="65"/>
        <end position="97"/>
    </location>
</feature>
<reference evidence="2 3" key="1">
    <citation type="submission" date="2023-03" db="EMBL/GenBank/DDBJ databases">
        <title>High-quality genome of Scylla paramamosain provides insights in environmental adaptation.</title>
        <authorList>
            <person name="Zhang L."/>
        </authorList>
    </citation>
    <scope>NUCLEOTIDE SEQUENCE [LARGE SCALE GENOMIC DNA]</scope>
    <source>
        <strain evidence="2">LZ_2023a</strain>
        <tissue evidence="2">Muscle</tissue>
    </source>
</reference>
<name>A0AAW0T055_SCYPA</name>
<dbReference type="EMBL" id="JARAKH010000043">
    <property type="protein sequence ID" value="KAK8379627.1"/>
    <property type="molecule type" value="Genomic_DNA"/>
</dbReference>